<dbReference type="Proteomes" id="UP001180754">
    <property type="component" value="Unassembled WGS sequence"/>
</dbReference>
<comment type="caution">
    <text evidence="6">The sequence shown here is derived from an EMBL/GenBank/DDBJ whole genome shotgun (WGS) entry which is preliminary data.</text>
</comment>
<dbReference type="InterPro" id="IPR035965">
    <property type="entry name" value="PAS-like_dom_sf"/>
</dbReference>
<dbReference type="PANTHER" id="PTHR44688">
    <property type="entry name" value="DNA-BINDING TRANSCRIPTIONAL ACTIVATOR DEVR_DOSR"/>
    <property type="match status" value="1"/>
</dbReference>
<dbReference type="Pfam" id="PF08448">
    <property type="entry name" value="PAS_4"/>
    <property type="match status" value="1"/>
</dbReference>
<dbReference type="InterPro" id="IPR036388">
    <property type="entry name" value="WH-like_DNA-bd_sf"/>
</dbReference>
<evidence type="ECO:0000256" key="1">
    <source>
        <dbReference type="ARBA" id="ARBA00023015"/>
    </source>
</evidence>
<keyword evidence="7" id="KW-1185">Reference proteome</keyword>
<feature type="region of interest" description="Disordered" evidence="4">
    <location>
        <begin position="10"/>
        <end position="37"/>
    </location>
</feature>
<dbReference type="SUPFAM" id="SSF46894">
    <property type="entry name" value="C-terminal effector domain of the bipartite response regulators"/>
    <property type="match status" value="1"/>
</dbReference>
<sequence length="249" mass="27047">MHDNYFVPVISGERSTKGGRPLATPAPAGTVQPTSHDAGRDQLDYADLLGQFDQPGACVARLDASLLVQQANQEFFRQFGGSSADVCGRGFCDLTHPSLRHPLRHQFARLVDGSRRRFATHVVAVSAEGAAFTSALTAVAVRGETSRVASILVVMRSADGFEDADVVTQHKKVITEIEARILEGIAAGISTIPLASRLYLSRQGVEYHVTRLLRKLRVPNRAALVSRAYSMGVLEVGSWPPRVVRDFVK</sequence>
<keyword evidence="1" id="KW-0805">Transcription regulation</keyword>
<evidence type="ECO:0000256" key="2">
    <source>
        <dbReference type="ARBA" id="ARBA00023125"/>
    </source>
</evidence>
<dbReference type="CDD" id="cd00130">
    <property type="entry name" value="PAS"/>
    <property type="match status" value="1"/>
</dbReference>
<dbReference type="PANTHER" id="PTHR44688:SF16">
    <property type="entry name" value="DNA-BINDING TRANSCRIPTIONAL ACTIVATOR DEVR_DOSR"/>
    <property type="match status" value="1"/>
</dbReference>
<evidence type="ECO:0000313" key="6">
    <source>
        <dbReference type="EMBL" id="MDT0544958.1"/>
    </source>
</evidence>
<evidence type="ECO:0000259" key="5">
    <source>
        <dbReference type="PROSITE" id="PS50043"/>
    </source>
</evidence>
<dbReference type="InterPro" id="IPR000014">
    <property type="entry name" value="PAS"/>
</dbReference>
<name>A0ABU2XG90_9ACTN</name>
<gene>
    <name evidence="6" type="ORF">RND15_19930</name>
</gene>
<dbReference type="PROSITE" id="PS50043">
    <property type="entry name" value="HTH_LUXR_2"/>
    <property type="match status" value="1"/>
</dbReference>
<evidence type="ECO:0000256" key="3">
    <source>
        <dbReference type="ARBA" id="ARBA00023163"/>
    </source>
</evidence>
<dbReference type="InterPro" id="IPR000792">
    <property type="entry name" value="Tscrpt_reg_LuxR_C"/>
</dbReference>
<dbReference type="InterPro" id="IPR016032">
    <property type="entry name" value="Sig_transdc_resp-reg_C-effctor"/>
</dbReference>
<dbReference type="Gene3D" id="3.30.450.20">
    <property type="entry name" value="PAS domain"/>
    <property type="match status" value="1"/>
</dbReference>
<dbReference type="Gene3D" id="1.10.10.10">
    <property type="entry name" value="Winged helix-like DNA-binding domain superfamily/Winged helix DNA-binding domain"/>
    <property type="match status" value="1"/>
</dbReference>
<dbReference type="SUPFAM" id="SSF55785">
    <property type="entry name" value="PYP-like sensor domain (PAS domain)"/>
    <property type="match status" value="1"/>
</dbReference>
<evidence type="ECO:0000313" key="7">
    <source>
        <dbReference type="Proteomes" id="UP001180754"/>
    </source>
</evidence>
<keyword evidence="3" id="KW-0804">Transcription</keyword>
<dbReference type="SMART" id="SM00421">
    <property type="entry name" value="HTH_LUXR"/>
    <property type="match status" value="1"/>
</dbReference>
<feature type="domain" description="HTH luxR-type" evidence="5">
    <location>
        <begin position="167"/>
        <end position="232"/>
    </location>
</feature>
<dbReference type="Pfam" id="PF00196">
    <property type="entry name" value="GerE"/>
    <property type="match status" value="1"/>
</dbReference>
<reference evidence="6" key="1">
    <citation type="submission" date="2024-05" db="EMBL/GenBank/DDBJ databases">
        <title>30 novel species of actinomycetes from the DSMZ collection.</title>
        <authorList>
            <person name="Nouioui I."/>
        </authorList>
    </citation>
    <scope>NUCLEOTIDE SEQUENCE</scope>
    <source>
        <strain evidence="6">DSM 41529</strain>
    </source>
</reference>
<evidence type="ECO:0000256" key="4">
    <source>
        <dbReference type="SAM" id="MobiDB-lite"/>
    </source>
</evidence>
<dbReference type="EMBL" id="JAVRFD010000009">
    <property type="protein sequence ID" value="MDT0544958.1"/>
    <property type="molecule type" value="Genomic_DNA"/>
</dbReference>
<accession>A0ABU2XG90</accession>
<dbReference type="InterPro" id="IPR013656">
    <property type="entry name" value="PAS_4"/>
</dbReference>
<protein>
    <submittedName>
        <fullName evidence="6">LuxR C-terminal-related transcriptional regulator</fullName>
    </submittedName>
</protein>
<organism evidence="6 7">
    <name type="scientific">Streptomyces lonegramiae</name>
    <dbReference type="NCBI Taxonomy" id="3075524"/>
    <lineage>
        <taxon>Bacteria</taxon>
        <taxon>Bacillati</taxon>
        <taxon>Actinomycetota</taxon>
        <taxon>Actinomycetes</taxon>
        <taxon>Kitasatosporales</taxon>
        <taxon>Streptomycetaceae</taxon>
        <taxon>Streptomyces</taxon>
    </lineage>
</organism>
<keyword evidence="2" id="KW-0238">DNA-binding</keyword>
<proteinExistence type="predicted"/>